<comment type="catalytic activity">
    <reaction evidence="1">
        <text>a 4-O-methyl-thymidine in DNA + L-cysteinyl-[protein] = a thymidine in DNA + S-methyl-L-cysteinyl-[protein]</text>
        <dbReference type="Rhea" id="RHEA:53428"/>
        <dbReference type="Rhea" id="RHEA-COMP:10131"/>
        <dbReference type="Rhea" id="RHEA-COMP:10132"/>
        <dbReference type="Rhea" id="RHEA-COMP:13555"/>
        <dbReference type="Rhea" id="RHEA-COMP:13556"/>
        <dbReference type="ChEBI" id="CHEBI:29950"/>
        <dbReference type="ChEBI" id="CHEBI:82612"/>
        <dbReference type="ChEBI" id="CHEBI:137386"/>
        <dbReference type="ChEBI" id="CHEBI:137387"/>
        <dbReference type="EC" id="2.1.1.63"/>
    </reaction>
</comment>
<feature type="binding site" evidence="11">
    <location>
        <position position="107"/>
    </location>
    <ligand>
        <name>Zn(2+)</name>
        <dbReference type="ChEBI" id="CHEBI:29105"/>
    </ligand>
</feature>
<evidence type="ECO:0000256" key="8">
    <source>
        <dbReference type="ARBA" id="ARBA00023204"/>
    </source>
</evidence>
<dbReference type="SUPFAM" id="SSF57884">
    <property type="entry name" value="Ada DNA repair protein, N-terminal domain (N-Ada 10)"/>
    <property type="match status" value="1"/>
</dbReference>
<keyword evidence="6" id="KW-0010">Activator</keyword>
<dbReference type="InterPro" id="IPR036631">
    <property type="entry name" value="MGMT_N_sf"/>
</dbReference>
<dbReference type="InterPro" id="IPR035451">
    <property type="entry name" value="Ada-like_dom_sf"/>
</dbReference>
<sequence length="406" mass="43968">MRTDQMTAKRPLRSGTATSGPHNAQAQARQASAPAPAVTRYATDEAKWAAVVAREKHADGEFFYSVRTTGVYCRPSCGARRARRENVAFHTDMAAAERAGFRPCKRCKPDQGALDTRHAALVTAACRRIETAEEPPRLEALAADAGLSPHYFHRLFRSVTGVTPRAYANARRAERVRDALPAAESITSAFYDAGFNSNGRFYASADALLGMKPAAFRAGGKAESIRFAVAQCALGALLVAATSRGLCDISLGDDPEALVRDLQDRFPKAELVGADGEFERWVAQVVGFVESPRIGLSLPLDVRGTAFQQRVWQALREVPAGETASYAQIAERIGSPRAVRAVAQACASNKLAVAIPCHRIVHRDGTLSGYRWGVERKRALLANERAEHGEPEDIGERGDGSDQVKR</sequence>
<evidence type="ECO:0000256" key="1">
    <source>
        <dbReference type="ARBA" id="ARBA00001286"/>
    </source>
</evidence>
<evidence type="ECO:0000313" key="14">
    <source>
        <dbReference type="EMBL" id="VVG69658.1"/>
    </source>
</evidence>
<evidence type="ECO:0000256" key="10">
    <source>
        <dbReference type="PIRSR" id="PIRSR000409-1"/>
    </source>
</evidence>
<dbReference type="InterPro" id="IPR036217">
    <property type="entry name" value="MethylDNA_cys_MeTrfase_DNAb"/>
</dbReference>
<evidence type="ECO:0000256" key="3">
    <source>
        <dbReference type="ARBA" id="ARBA00022679"/>
    </source>
</evidence>
<dbReference type="Proteomes" id="UP000364291">
    <property type="component" value="Unassembled WGS sequence"/>
</dbReference>
<evidence type="ECO:0000259" key="13">
    <source>
        <dbReference type="PROSITE" id="PS01124"/>
    </source>
</evidence>
<dbReference type="RefSeq" id="WP_224787335.1">
    <property type="nucleotide sequence ID" value="NZ_CABPSX010000001.1"/>
</dbReference>
<dbReference type="InterPro" id="IPR036388">
    <property type="entry name" value="WH-like_DNA-bd_sf"/>
</dbReference>
<dbReference type="SUPFAM" id="SSF46689">
    <property type="entry name" value="Homeodomain-like"/>
    <property type="match status" value="1"/>
</dbReference>
<evidence type="ECO:0000256" key="12">
    <source>
        <dbReference type="SAM" id="MobiDB-lite"/>
    </source>
</evidence>
<feature type="active site" description="Nucleophile; methyl group acceptor from either O6-methylguanine or O4-methylthymine" evidence="10">
    <location>
        <position position="357"/>
    </location>
</feature>
<reference evidence="14 15" key="1">
    <citation type="submission" date="2019-08" db="EMBL/GenBank/DDBJ databases">
        <authorList>
            <person name="Peeters C."/>
        </authorList>
    </citation>
    <scope>NUCLEOTIDE SEQUENCE [LARGE SCALE GENOMIC DNA]</scope>
    <source>
        <strain evidence="14 15">LMG 18089</strain>
    </source>
</reference>
<dbReference type="PROSITE" id="PS01124">
    <property type="entry name" value="HTH_ARAC_FAMILY_2"/>
    <property type="match status" value="1"/>
</dbReference>
<feature type="domain" description="HTH araC/xylS-type" evidence="13">
    <location>
        <begin position="133"/>
        <end position="219"/>
    </location>
</feature>
<evidence type="ECO:0000256" key="2">
    <source>
        <dbReference type="ARBA" id="ARBA00022603"/>
    </source>
</evidence>
<proteinExistence type="predicted"/>
<keyword evidence="5" id="KW-0805">Transcription regulation</keyword>
<dbReference type="NCBIfam" id="NF011964">
    <property type="entry name" value="PRK15435.1"/>
    <property type="match status" value="1"/>
</dbReference>
<keyword evidence="7" id="KW-0804">Transcription</keyword>
<feature type="region of interest" description="Disordered" evidence="12">
    <location>
        <begin position="1"/>
        <end position="37"/>
    </location>
</feature>
<dbReference type="InterPro" id="IPR014048">
    <property type="entry name" value="MethylDNA_cys_MeTrfase_DNA-bd"/>
</dbReference>
<feature type="binding site" evidence="11">
    <location>
        <position position="104"/>
    </location>
    <ligand>
        <name>Zn(2+)</name>
        <dbReference type="ChEBI" id="CHEBI:29105"/>
    </ligand>
</feature>
<dbReference type="GO" id="GO:0003700">
    <property type="term" value="F:DNA-binding transcription factor activity"/>
    <property type="evidence" value="ECO:0007669"/>
    <property type="project" value="InterPro"/>
</dbReference>
<feature type="binding site" evidence="11">
    <location>
        <position position="77"/>
    </location>
    <ligand>
        <name>Zn(2+)</name>
        <dbReference type="ChEBI" id="CHEBI:29105"/>
    </ligand>
</feature>
<gene>
    <name evidence="14" type="ORF">PAP18089_00615</name>
</gene>
<dbReference type="InterPro" id="IPR001497">
    <property type="entry name" value="MethylDNA_cys_MeTrfase_AS"/>
</dbReference>
<keyword evidence="11" id="KW-0862">Zinc</keyword>
<dbReference type="SMART" id="SM00342">
    <property type="entry name" value="HTH_ARAC"/>
    <property type="match status" value="1"/>
</dbReference>
<dbReference type="Pfam" id="PF12833">
    <property type="entry name" value="HTH_18"/>
    <property type="match status" value="1"/>
</dbReference>
<keyword evidence="2 14" id="KW-0489">Methyltransferase</keyword>
<feature type="binding site" evidence="11">
    <location>
        <position position="73"/>
    </location>
    <ligand>
        <name>Zn(2+)</name>
        <dbReference type="ChEBI" id="CHEBI:29105"/>
    </ligand>
</feature>
<comment type="catalytic activity">
    <reaction evidence="9">
        <text>a 6-O-methyl-2'-deoxyguanosine in DNA + L-cysteinyl-[protein] = S-methyl-L-cysteinyl-[protein] + a 2'-deoxyguanosine in DNA</text>
        <dbReference type="Rhea" id="RHEA:24000"/>
        <dbReference type="Rhea" id="RHEA-COMP:10131"/>
        <dbReference type="Rhea" id="RHEA-COMP:10132"/>
        <dbReference type="Rhea" id="RHEA-COMP:11367"/>
        <dbReference type="Rhea" id="RHEA-COMP:11368"/>
        <dbReference type="ChEBI" id="CHEBI:29950"/>
        <dbReference type="ChEBI" id="CHEBI:82612"/>
        <dbReference type="ChEBI" id="CHEBI:85445"/>
        <dbReference type="ChEBI" id="CHEBI:85448"/>
        <dbReference type="EC" id="2.1.1.63"/>
    </reaction>
</comment>
<evidence type="ECO:0000256" key="4">
    <source>
        <dbReference type="ARBA" id="ARBA00022763"/>
    </source>
</evidence>
<dbReference type="EMBL" id="CABPSX010000001">
    <property type="protein sequence ID" value="VVG69658.1"/>
    <property type="molecule type" value="Genomic_DNA"/>
</dbReference>
<keyword evidence="4" id="KW-0227">DNA damage</keyword>
<comment type="cofactor">
    <cofactor evidence="11">
        <name>Zn(2+)</name>
        <dbReference type="ChEBI" id="CHEBI:29105"/>
    </cofactor>
    <text evidence="11">Binds 1 zinc ion per subunit.</text>
</comment>
<evidence type="ECO:0000256" key="5">
    <source>
        <dbReference type="ARBA" id="ARBA00023015"/>
    </source>
</evidence>
<dbReference type="Gene3D" id="3.30.160.70">
    <property type="entry name" value="Methylated DNA-protein cysteine methyltransferase domain"/>
    <property type="match status" value="1"/>
</dbReference>
<dbReference type="CDD" id="cd06445">
    <property type="entry name" value="ATase"/>
    <property type="match status" value="1"/>
</dbReference>
<dbReference type="InterPro" id="IPR016221">
    <property type="entry name" value="Bifunct_regulatory_prot_Ada"/>
</dbReference>
<dbReference type="NCBIfam" id="TIGR00589">
    <property type="entry name" value="ogt"/>
    <property type="match status" value="1"/>
</dbReference>
<feature type="active site" description="Nucleophile; methyl group acceptor from methylphosphotriester" evidence="10">
    <location>
        <position position="73"/>
    </location>
</feature>
<evidence type="ECO:0000256" key="7">
    <source>
        <dbReference type="ARBA" id="ARBA00023163"/>
    </source>
</evidence>
<dbReference type="GO" id="GO:0003908">
    <property type="term" value="F:methylated-DNA-[protein]-cysteine S-methyltransferase activity"/>
    <property type="evidence" value="ECO:0007669"/>
    <property type="project" value="UniProtKB-EC"/>
</dbReference>
<dbReference type="InterPro" id="IPR018060">
    <property type="entry name" value="HTH_AraC"/>
</dbReference>
<dbReference type="AlphaFoldDB" id="A0A5E5NZD0"/>
<organism evidence="14 15">
    <name type="scientific">Pandoraea apista</name>
    <dbReference type="NCBI Taxonomy" id="93218"/>
    <lineage>
        <taxon>Bacteria</taxon>
        <taxon>Pseudomonadati</taxon>
        <taxon>Pseudomonadota</taxon>
        <taxon>Betaproteobacteria</taxon>
        <taxon>Burkholderiales</taxon>
        <taxon>Burkholderiaceae</taxon>
        <taxon>Pandoraea</taxon>
    </lineage>
</organism>
<feature type="compositionally biased region" description="Low complexity" evidence="12">
    <location>
        <begin position="24"/>
        <end position="37"/>
    </location>
</feature>
<name>A0A5E5NZD0_9BURK</name>
<feature type="region of interest" description="Disordered" evidence="12">
    <location>
        <begin position="383"/>
        <end position="406"/>
    </location>
</feature>
<evidence type="ECO:0000313" key="15">
    <source>
        <dbReference type="Proteomes" id="UP000364291"/>
    </source>
</evidence>
<dbReference type="PIRSF" id="PIRSF000409">
    <property type="entry name" value="Ada"/>
    <property type="match status" value="1"/>
</dbReference>
<dbReference type="PANTHER" id="PTHR10815:SF14">
    <property type="entry name" value="BIFUNCTIONAL TRANSCRIPTIONAL ACTIVATOR_DNA REPAIR ENZYME ADA"/>
    <property type="match status" value="1"/>
</dbReference>
<dbReference type="Pfam" id="PF02805">
    <property type="entry name" value="Ada_Zn_binding"/>
    <property type="match status" value="1"/>
</dbReference>
<dbReference type="GO" id="GO:0006281">
    <property type="term" value="P:DNA repair"/>
    <property type="evidence" value="ECO:0007669"/>
    <property type="project" value="UniProtKB-KW"/>
</dbReference>
<evidence type="ECO:0000256" key="11">
    <source>
        <dbReference type="PIRSR" id="PIRSR000409-3"/>
    </source>
</evidence>
<evidence type="ECO:0000256" key="6">
    <source>
        <dbReference type="ARBA" id="ARBA00023159"/>
    </source>
</evidence>
<dbReference type="InterPro" id="IPR009057">
    <property type="entry name" value="Homeodomain-like_sf"/>
</dbReference>
<dbReference type="GO" id="GO:0043565">
    <property type="term" value="F:sequence-specific DNA binding"/>
    <property type="evidence" value="ECO:0007669"/>
    <property type="project" value="InterPro"/>
</dbReference>
<protein>
    <submittedName>
        <fullName evidence="14">6-O-methylguanine DNA methyltransferase</fullName>
    </submittedName>
</protein>
<keyword evidence="11" id="KW-0479">Metal-binding</keyword>
<dbReference type="GO" id="GO:0032259">
    <property type="term" value="P:methylation"/>
    <property type="evidence" value="ECO:0007669"/>
    <property type="project" value="UniProtKB-KW"/>
</dbReference>
<dbReference type="Pfam" id="PF01035">
    <property type="entry name" value="DNA_binding_1"/>
    <property type="match status" value="1"/>
</dbReference>
<dbReference type="Gene3D" id="1.10.10.60">
    <property type="entry name" value="Homeodomain-like"/>
    <property type="match status" value="1"/>
</dbReference>
<dbReference type="GO" id="GO:0008270">
    <property type="term" value="F:zinc ion binding"/>
    <property type="evidence" value="ECO:0007669"/>
    <property type="project" value="InterPro"/>
</dbReference>
<dbReference type="SUPFAM" id="SSF46767">
    <property type="entry name" value="Methylated DNA-protein cysteine methyltransferase, C-terminal domain"/>
    <property type="match status" value="1"/>
</dbReference>
<dbReference type="FunFam" id="1.10.10.10:FF:000410">
    <property type="entry name" value="ADA regulatory protein, putative"/>
    <property type="match status" value="1"/>
</dbReference>
<dbReference type="Gene3D" id="1.10.10.10">
    <property type="entry name" value="Winged helix-like DNA-binding domain superfamily/Winged helix DNA-binding domain"/>
    <property type="match status" value="1"/>
</dbReference>
<dbReference type="SUPFAM" id="SSF53155">
    <property type="entry name" value="Methylated DNA-protein cysteine methyltransferase domain"/>
    <property type="match status" value="1"/>
</dbReference>
<keyword evidence="8" id="KW-0234">DNA repair</keyword>
<dbReference type="Gene3D" id="3.40.10.10">
    <property type="entry name" value="DNA Methylphosphotriester Repair Domain"/>
    <property type="match status" value="1"/>
</dbReference>
<evidence type="ECO:0000256" key="9">
    <source>
        <dbReference type="ARBA" id="ARBA00049348"/>
    </source>
</evidence>
<accession>A0A5E5NZD0</accession>
<keyword evidence="3 14" id="KW-0808">Transferase</keyword>
<dbReference type="InterPro" id="IPR004026">
    <property type="entry name" value="Ada_DNA_repair_Zn-bd"/>
</dbReference>
<dbReference type="PROSITE" id="PS00374">
    <property type="entry name" value="MGMT"/>
    <property type="match status" value="1"/>
</dbReference>
<dbReference type="PANTHER" id="PTHR10815">
    <property type="entry name" value="METHYLATED-DNA--PROTEIN-CYSTEINE METHYLTRANSFERASE"/>
    <property type="match status" value="1"/>
</dbReference>